<evidence type="ECO:0000313" key="2">
    <source>
        <dbReference type="Proteomes" id="UP000887540"/>
    </source>
</evidence>
<keyword evidence="2" id="KW-1185">Reference proteome</keyword>
<feature type="transmembrane region" description="Helical" evidence="1">
    <location>
        <begin position="6"/>
        <end position="24"/>
    </location>
</feature>
<keyword evidence="1" id="KW-1133">Transmembrane helix</keyword>
<organism evidence="2 3">
    <name type="scientific">Acrobeloides nanus</name>
    <dbReference type="NCBI Taxonomy" id="290746"/>
    <lineage>
        <taxon>Eukaryota</taxon>
        <taxon>Metazoa</taxon>
        <taxon>Ecdysozoa</taxon>
        <taxon>Nematoda</taxon>
        <taxon>Chromadorea</taxon>
        <taxon>Rhabditida</taxon>
        <taxon>Tylenchina</taxon>
        <taxon>Cephalobomorpha</taxon>
        <taxon>Cephaloboidea</taxon>
        <taxon>Cephalobidae</taxon>
        <taxon>Acrobeloides</taxon>
    </lineage>
</organism>
<dbReference type="AlphaFoldDB" id="A0A914CW13"/>
<evidence type="ECO:0000313" key="3">
    <source>
        <dbReference type="WBParaSite" id="ACRNAN_scaffold14767.g13207.t1"/>
    </source>
</evidence>
<dbReference type="Proteomes" id="UP000887540">
    <property type="component" value="Unplaced"/>
</dbReference>
<protein>
    <submittedName>
        <fullName evidence="3">Uncharacterized protein</fullName>
    </submittedName>
</protein>
<evidence type="ECO:0000256" key="1">
    <source>
        <dbReference type="SAM" id="Phobius"/>
    </source>
</evidence>
<sequence length="81" mass="9423">MDLPHFVAGVAYGYILVELLTLDVKKRKCPTTKVINPEFIKNYDAKNGLLTIHLPEAIKEKFNSYTIKREDLQNWSSKREK</sequence>
<accession>A0A914CW13</accession>
<dbReference type="WBParaSite" id="ACRNAN_scaffold14767.g13207.t1">
    <property type="protein sequence ID" value="ACRNAN_scaffold14767.g13207.t1"/>
    <property type="gene ID" value="ACRNAN_scaffold14767.g13207"/>
</dbReference>
<reference evidence="3" key="1">
    <citation type="submission" date="2022-11" db="UniProtKB">
        <authorList>
            <consortium name="WormBaseParasite"/>
        </authorList>
    </citation>
    <scope>IDENTIFICATION</scope>
</reference>
<keyword evidence="1" id="KW-0812">Transmembrane</keyword>
<proteinExistence type="predicted"/>
<keyword evidence="1" id="KW-0472">Membrane</keyword>
<name>A0A914CW13_9BILA</name>